<keyword evidence="8" id="KW-0378">Hydrolase</keyword>
<dbReference type="InterPro" id="IPR048841">
    <property type="entry name" value="PAN2_N"/>
</dbReference>
<dbReference type="GO" id="GO:0003676">
    <property type="term" value="F:nucleic acid binding"/>
    <property type="evidence" value="ECO:0007669"/>
    <property type="project" value="InterPro"/>
</dbReference>
<feature type="region of interest" description="Disordered" evidence="10">
    <location>
        <begin position="1103"/>
        <end position="1174"/>
    </location>
</feature>
<evidence type="ECO:0000256" key="8">
    <source>
        <dbReference type="ARBA" id="ARBA00022801"/>
    </source>
</evidence>
<feature type="domain" description="USP" evidence="11">
    <location>
        <begin position="503"/>
        <end position="846"/>
    </location>
</feature>
<comment type="catalytic activity">
    <reaction evidence="1">
        <text>Exonucleolytic cleavage of poly(A) to 5'-AMP.</text>
        <dbReference type="EC" id="3.1.13.4"/>
    </reaction>
</comment>
<dbReference type="InterPro" id="IPR013520">
    <property type="entry name" value="Ribonucl_H"/>
</dbReference>
<dbReference type="Pfam" id="PF20770">
    <property type="entry name" value="PAN2_N"/>
    <property type="match status" value="1"/>
</dbReference>
<organism evidence="12 13">
    <name type="scientific">Pseudovirgaria hyperparasitica</name>
    <dbReference type="NCBI Taxonomy" id="470096"/>
    <lineage>
        <taxon>Eukaryota</taxon>
        <taxon>Fungi</taxon>
        <taxon>Dikarya</taxon>
        <taxon>Ascomycota</taxon>
        <taxon>Pezizomycotina</taxon>
        <taxon>Dothideomycetes</taxon>
        <taxon>Dothideomycetes incertae sedis</taxon>
        <taxon>Acrospermales</taxon>
        <taxon>Acrospermaceae</taxon>
        <taxon>Pseudovirgaria</taxon>
    </lineage>
</organism>
<dbReference type="EMBL" id="ML996568">
    <property type="protein sequence ID" value="KAF2760383.1"/>
    <property type="molecule type" value="Genomic_DNA"/>
</dbReference>
<dbReference type="AlphaFoldDB" id="A0A6A6WCE2"/>
<sequence>MDGDWGEIAAIPLAAPTPHGQHATAFTSPQPTAIALDPYQELLWAGTDRGTVASFHIDNLRQYHAYTRFRAHRDIIRDQIKQVQSVRQILVFDKGVLSVSPKSVHLSNRRGVTQWHLEYDGFEDLHCMTFTSKAAQELVVAGQQDTMFVIDIEKGSIIQTMNAVAHYTRMKSTGQYICACTNFGNVHFLDTSKFQLKKEWEAHGGWVNDIDASGHLVITCGGSRRGLDGVPYYDSHANVFDMKAMKPLTPISCTLPVGFVRMHPRLHASAMIASHTGYIQLVDVNSSSATGMHQLPLFNEVYLQCFELSAAGESIAYTDTYGQLRLHGSASKFRISEYSNGKLEWYDQIPTQELSWDEPLNKIGVPVYRGPLLSNWPGHTIYEVGAPPPLIDETLLTQAVKSGGWTSNPDKSKPRNLAEKTRSSHRVVQAMAVPKFLSDRAKARTAPSMNSERRRSETFETIIDKDGQDGKEDSRIYQPMDIQYSRFGIEDYDFRYWNSTPYPGLETHVNNSYANSLLQLFRFVPWIRNAALWHAASSCLYETCLLCQLGYLIDMLEKTDAPNCHPSNFLKTMETLQEARAAGILIQASGNNHLASMVQALNGFLVKRFVLDAARIFTGASPLEQIFTLPMQETMRCSVCKVASANPSVSKTMVQELSYAQTTRRSPGRTLRNMTFSQILKLSVEGPTASRGWCSTCRRYQSINRLKNITDIPGVLLVNTKAGSGNEDSKSLWTIPNWLPQEIGVILQQGQFFCFEGNDIKTHLQRGAHDMQLYELIGVVCDVTPDKAPKQHLVSIINVSPSSAEKGLENKWYLFNDHHVRSIPVAKALRFDARSKLPVILAYQRKSYRHEVDDGWKENLDTSALFQSWSHRQEQDVKKFRLLDQHTEYPRKGMPIAIDAEFVEVRKEEIEITPEGTKQISRPQRLALARVSVLRGDGIDEGVPFIDDHVIVTEPITDYLTEWSGIHEGDLNPNISRHAPVPLKVIYKKLWLLLNLGCVFIGHGLIKDFRTINILIPPAQVFDTVKKFHDEETKRLIKLKFLAWHFFRTVDFQNDKELGHDSIEDAYMALRLWRKWREFEDAGITKRMIQELYIEGNKVGWRLQGQDSGRPGTSGGRREMSDFGLQTPERGNSRAQTPLTTPKTQTIGSRILGPGGSGRDVFADSPRKAGTSAE</sequence>
<dbReference type="GeneID" id="54486364"/>
<dbReference type="OrthoDB" id="16516at2759"/>
<dbReference type="SMART" id="SM00479">
    <property type="entry name" value="EXOIII"/>
    <property type="match status" value="1"/>
</dbReference>
<keyword evidence="9 12" id="KW-0269">Exonuclease</keyword>
<keyword evidence="4" id="KW-0853">WD repeat</keyword>
<dbReference type="InterPro" id="IPR036397">
    <property type="entry name" value="RNaseH_sf"/>
</dbReference>
<feature type="compositionally biased region" description="Polar residues" evidence="10">
    <location>
        <begin position="1129"/>
        <end position="1148"/>
    </location>
</feature>
<dbReference type="Proteomes" id="UP000799437">
    <property type="component" value="Unassembled WGS sequence"/>
</dbReference>
<keyword evidence="7" id="KW-0479">Metal-binding</keyword>
<dbReference type="InterPro" id="IPR036322">
    <property type="entry name" value="WD40_repeat_dom_sf"/>
</dbReference>
<dbReference type="InterPro" id="IPR050785">
    <property type="entry name" value="PAN2-PAN3_catalytic_subunit"/>
</dbReference>
<comment type="subcellular location">
    <subcellularLocation>
        <location evidence="2">Cytoplasm</location>
    </subcellularLocation>
</comment>
<dbReference type="PROSITE" id="PS50235">
    <property type="entry name" value="USP_3"/>
    <property type="match status" value="1"/>
</dbReference>
<dbReference type="Gene3D" id="2.130.10.10">
    <property type="entry name" value="YVTN repeat-like/Quinoprotein amine dehydrogenase"/>
    <property type="match status" value="1"/>
</dbReference>
<keyword evidence="13" id="KW-1185">Reference proteome</keyword>
<dbReference type="GO" id="GO:0006397">
    <property type="term" value="P:mRNA processing"/>
    <property type="evidence" value="ECO:0007669"/>
    <property type="project" value="UniProtKB-KW"/>
</dbReference>
<evidence type="ECO:0000256" key="9">
    <source>
        <dbReference type="ARBA" id="ARBA00022839"/>
    </source>
</evidence>
<evidence type="ECO:0000313" key="12">
    <source>
        <dbReference type="EMBL" id="KAF2760383.1"/>
    </source>
</evidence>
<feature type="compositionally biased region" description="Basic and acidic residues" evidence="10">
    <location>
        <begin position="410"/>
        <end position="422"/>
    </location>
</feature>
<dbReference type="InterPro" id="IPR028881">
    <property type="entry name" value="PAN2_UCH_dom"/>
</dbReference>
<dbReference type="InterPro" id="IPR015943">
    <property type="entry name" value="WD40/YVTN_repeat-like_dom_sf"/>
</dbReference>
<evidence type="ECO:0000256" key="2">
    <source>
        <dbReference type="ARBA" id="ARBA00004496"/>
    </source>
</evidence>
<dbReference type="CDD" id="cd06143">
    <property type="entry name" value="PAN2_exo"/>
    <property type="match status" value="1"/>
</dbReference>
<name>A0A6A6WCE2_9PEZI</name>
<dbReference type="GO" id="GO:0000932">
    <property type="term" value="C:P-body"/>
    <property type="evidence" value="ECO:0007669"/>
    <property type="project" value="TreeGrafter"/>
</dbReference>
<dbReference type="InterPro" id="IPR038765">
    <property type="entry name" value="Papain-like_cys_pep_sf"/>
</dbReference>
<dbReference type="GO" id="GO:0046872">
    <property type="term" value="F:metal ion binding"/>
    <property type="evidence" value="ECO:0007669"/>
    <property type="project" value="UniProtKB-KW"/>
</dbReference>
<dbReference type="GO" id="GO:0004535">
    <property type="term" value="F:poly(A)-specific ribonuclease activity"/>
    <property type="evidence" value="ECO:0007669"/>
    <property type="project" value="UniProtKB-EC"/>
</dbReference>
<dbReference type="PANTHER" id="PTHR15728:SF0">
    <property type="entry name" value="PAN2-PAN3 DEADENYLATION COMPLEX CATALYTIC SUBUNIT PAN2"/>
    <property type="match status" value="1"/>
</dbReference>
<reference evidence="12" key="1">
    <citation type="journal article" date="2020" name="Stud. Mycol.">
        <title>101 Dothideomycetes genomes: a test case for predicting lifestyles and emergence of pathogens.</title>
        <authorList>
            <person name="Haridas S."/>
            <person name="Albert R."/>
            <person name="Binder M."/>
            <person name="Bloem J."/>
            <person name="Labutti K."/>
            <person name="Salamov A."/>
            <person name="Andreopoulos B."/>
            <person name="Baker S."/>
            <person name="Barry K."/>
            <person name="Bills G."/>
            <person name="Bluhm B."/>
            <person name="Cannon C."/>
            <person name="Castanera R."/>
            <person name="Culley D."/>
            <person name="Daum C."/>
            <person name="Ezra D."/>
            <person name="Gonzalez J."/>
            <person name="Henrissat B."/>
            <person name="Kuo A."/>
            <person name="Liang C."/>
            <person name="Lipzen A."/>
            <person name="Lutzoni F."/>
            <person name="Magnuson J."/>
            <person name="Mondo S."/>
            <person name="Nolan M."/>
            <person name="Ohm R."/>
            <person name="Pangilinan J."/>
            <person name="Park H.-J."/>
            <person name="Ramirez L."/>
            <person name="Alfaro M."/>
            <person name="Sun H."/>
            <person name="Tritt A."/>
            <person name="Yoshinaga Y."/>
            <person name="Zwiers L.-H."/>
            <person name="Turgeon B."/>
            <person name="Goodwin S."/>
            <person name="Spatafora J."/>
            <person name="Crous P."/>
            <person name="Grigoriev I."/>
        </authorList>
    </citation>
    <scope>NUCLEOTIDE SEQUENCE</scope>
    <source>
        <strain evidence="12">CBS 121739</strain>
    </source>
</reference>
<accession>A0A6A6WCE2</accession>
<evidence type="ECO:0000256" key="7">
    <source>
        <dbReference type="ARBA" id="ARBA00022723"/>
    </source>
</evidence>
<dbReference type="SUPFAM" id="SSF50978">
    <property type="entry name" value="WD40 repeat-like"/>
    <property type="match status" value="1"/>
</dbReference>
<evidence type="ECO:0000256" key="10">
    <source>
        <dbReference type="SAM" id="MobiDB-lite"/>
    </source>
</evidence>
<evidence type="ECO:0000256" key="1">
    <source>
        <dbReference type="ARBA" id="ARBA00001663"/>
    </source>
</evidence>
<dbReference type="SUPFAM" id="SSF53098">
    <property type="entry name" value="Ribonuclease H-like"/>
    <property type="match status" value="1"/>
</dbReference>
<dbReference type="FunFam" id="3.30.420.10:FF:000028">
    <property type="entry name" value="PAN2-PAN3 deadenylation complex catalytic subunit PAN2"/>
    <property type="match status" value="1"/>
</dbReference>
<evidence type="ECO:0000256" key="4">
    <source>
        <dbReference type="ARBA" id="ARBA00022574"/>
    </source>
</evidence>
<evidence type="ECO:0000313" key="13">
    <source>
        <dbReference type="Proteomes" id="UP000799437"/>
    </source>
</evidence>
<proteinExistence type="predicted"/>
<feature type="region of interest" description="Disordered" evidence="10">
    <location>
        <begin position="402"/>
        <end position="424"/>
    </location>
</feature>
<keyword evidence="5" id="KW-0507">mRNA processing</keyword>
<dbReference type="InterPro" id="IPR028889">
    <property type="entry name" value="USP"/>
</dbReference>
<feature type="region of interest" description="Disordered" evidence="10">
    <location>
        <begin position="442"/>
        <end position="472"/>
    </location>
</feature>
<keyword evidence="6" id="KW-0540">Nuclease</keyword>
<evidence type="ECO:0000259" key="11">
    <source>
        <dbReference type="PROSITE" id="PS50235"/>
    </source>
</evidence>
<protein>
    <submittedName>
        <fullName evidence="12">Exonuclease-like protein</fullName>
    </submittedName>
</protein>
<dbReference type="InterPro" id="IPR012337">
    <property type="entry name" value="RNaseH-like_sf"/>
</dbReference>
<keyword evidence="3" id="KW-0963">Cytoplasm</keyword>
<dbReference type="RefSeq" id="XP_033602834.1">
    <property type="nucleotide sequence ID" value="XM_033745310.1"/>
</dbReference>
<feature type="compositionally biased region" description="Basic and acidic residues" evidence="10">
    <location>
        <begin position="451"/>
        <end position="472"/>
    </location>
</feature>
<dbReference type="Gene3D" id="3.90.70.10">
    <property type="entry name" value="Cysteine proteinases"/>
    <property type="match status" value="1"/>
</dbReference>
<dbReference type="GO" id="GO:0031251">
    <property type="term" value="C:PAN complex"/>
    <property type="evidence" value="ECO:0007669"/>
    <property type="project" value="TreeGrafter"/>
</dbReference>
<dbReference type="Pfam" id="PF13423">
    <property type="entry name" value="UCH_1"/>
    <property type="match status" value="1"/>
</dbReference>
<evidence type="ECO:0000256" key="3">
    <source>
        <dbReference type="ARBA" id="ARBA00022490"/>
    </source>
</evidence>
<dbReference type="GO" id="GO:0000289">
    <property type="term" value="P:nuclear-transcribed mRNA poly(A) tail shortening"/>
    <property type="evidence" value="ECO:0007669"/>
    <property type="project" value="TreeGrafter"/>
</dbReference>
<evidence type="ECO:0000256" key="5">
    <source>
        <dbReference type="ARBA" id="ARBA00022664"/>
    </source>
</evidence>
<evidence type="ECO:0000256" key="6">
    <source>
        <dbReference type="ARBA" id="ARBA00022722"/>
    </source>
</evidence>
<gene>
    <name evidence="12" type="ORF">EJ05DRAFT_484118</name>
</gene>
<dbReference type="PANTHER" id="PTHR15728">
    <property type="entry name" value="DEADENYLATION COMPLEX CATALYTIC SUBUNIT PAN2"/>
    <property type="match status" value="1"/>
</dbReference>
<dbReference type="SUPFAM" id="SSF54001">
    <property type="entry name" value="Cysteine proteinases"/>
    <property type="match status" value="1"/>
</dbReference>
<dbReference type="Gene3D" id="3.30.420.10">
    <property type="entry name" value="Ribonuclease H-like superfamily/Ribonuclease H"/>
    <property type="match status" value="1"/>
</dbReference>